<dbReference type="EMBL" id="MNPL01007964">
    <property type="protein sequence ID" value="OQR74450.1"/>
    <property type="molecule type" value="Genomic_DNA"/>
</dbReference>
<dbReference type="Gene3D" id="3.30.460.10">
    <property type="entry name" value="Beta Polymerase, domain 2"/>
    <property type="match status" value="1"/>
</dbReference>
<dbReference type="Pfam" id="PF22600">
    <property type="entry name" value="MTPAP-like_central"/>
    <property type="match status" value="1"/>
</dbReference>
<evidence type="ECO:0000256" key="2">
    <source>
        <dbReference type="ARBA" id="ARBA00008593"/>
    </source>
</evidence>
<feature type="region of interest" description="Disordered" evidence="7">
    <location>
        <begin position="567"/>
        <end position="611"/>
    </location>
</feature>
<dbReference type="OrthoDB" id="273917at2759"/>
<dbReference type="InterPro" id="IPR045862">
    <property type="entry name" value="Trf4-like"/>
</dbReference>
<comment type="similarity">
    <text evidence="2">Belongs to the DNA polymerase type-B-like family.</text>
</comment>
<evidence type="ECO:0000259" key="9">
    <source>
        <dbReference type="Pfam" id="PF22600"/>
    </source>
</evidence>
<dbReference type="Proteomes" id="UP000192247">
    <property type="component" value="Unassembled WGS sequence"/>
</dbReference>
<dbReference type="GO" id="GO:0046872">
    <property type="term" value="F:metal ion binding"/>
    <property type="evidence" value="ECO:0007669"/>
    <property type="project" value="UniProtKB-KW"/>
</dbReference>
<keyword evidence="5" id="KW-0479">Metal-binding</keyword>
<accession>A0A1V9XLP3</accession>
<dbReference type="PANTHER" id="PTHR23092:SF15">
    <property type="entry name" value="INACTIVE NON-CANONICAL POLY(A) RNA POLYMERASE PROTEIN TRF4-2-RELATED"/>
    <property type="match status" value="1"/>
</dbReference>
<dbReference type="InterPro" id="IPR002058">
    <property type="entry name" value="PAP_assoc"/>
</dbReference>
<dbReference type="STRING" id="418985.A0A1V9XLP3"/>
<evidence type="ECO:0000256" key="3">
    <source>
        <dbReference type="ARBA" id="ARBA00012388"/>
    </source>
</evidence>
<evidence type="ECO:0000256" key="5">
    <source>
        <dbReference type="ARBA" id="ARBA00022723"/>
    </source>
</evidence>
<dbReference type="GO" id="GO:0005730">
    <property type="term" value="C:nucleolus"/>
    <property type="evidence" value="ECO:0007669"/>
    <property type="project" value="TreeGrafter"/>
</dbReference>
<evidence type="ECO:0000256" key="4">
    <source>
        <dbReference type="ARBA" id="ARBA00022679"/>
    </source>
</evidence>
<dbReference type="InterPro" id="IPR043519">
    <property type="entry name" value="NT_sf"/>
</dbReference>
<keyword evidence="11" id="KW-1185">Reference proteome</keyword>
<organism evidence="10 11">
    <name type="scientific">Tropilaelaps mercedesae</name>
    <dbReference type="NCBI Taxonomy" id="418985"/>
    <lineage>
        <taxon>Eukaryota</taxon>
        <taxon>Metazoa</taxon>
        <taxon>Ecdysozoa</taxon>
        <taxon>Arthropoda</taxon>
        <taxon>Chelicerata</taxon>
        <taxon>Arachnida</taxon>
        <taxon>Acari</taxon>
        <taxon>Parasitiformes</taxon>
        <taxon>Mesostigmata</taxon>
        <taxon>Gamasina</taxon>
        <taxon>Dermanyssoidea</taxon>
        <taxon>Laelapidae</taxon>
        <taxon>Tropilaelaps</taxon>
    </lineage>
</organism>
<feature type="domain" description="Poly(A) RNA polymerase mitochondrial-like central palm" evidence="9">
    <location>
        <begin position="184"/>
        <end position="305"/>
    </location>
</feature>
<dbReference type="GO" id="GO:0003729">
    <property type="term" value="F:mRNA binding"/>
    <property type="evidence" value="ECO:0007669"/>
    <property type="project" value="TreeGrafter"/>
</dbReference>
<dbReference type="InterPro" id="IPR054708">
    <property type="entry name" value="MTPAP-like_central"/>
</dbReference>
<dbReference type="Pfam" id="PF03828">
    <property type="entry name" value="PAP_assoc"/>
    <property type="match status" value="1"/>
</dbReference>
<evidence type="ECO:0000256" key="6">
    <source>
        <dbReference type="ARBA" id="ARBA00022842"/>
    </source>
</evidence>
<sequence>MPSDVHMATTSSIECDVHGTASARHRTELHSVIQQRRPCATDAQETSSGLVNTVLLRSRIGHHLCAVMHESHPATLEVEVTGKLWLQPEQQCLAWETWDRIAQTASGKQVTPIAWAIPPLPGCLLPPEFGTISCEAPSQPAPTSQKRASLNSKRSPEWALSMIRYGGTPWKAADKIYEYNTDGLTAEIDDFYEFIRPQKAEQEMRELVLHRIRMVVNEKWPDAEVDVFGSFCSGLYLPTSDIDIIVKGQWGEIPPLYDLERVLIQQGVALPSSIRVLDKASVPLIKFQDTLTNIKVDIAFNQVNCTDAARFVARCCELFPCLKKLVFVFKQFISDLHLNEVFYGGLSSYSLILMILSFIQLHPDRESLRDPDVSTGALLMDILVHYGSRFNYDKYGIRIRGGGSLVEKTELRDSMASCSSASDHAASNNATGMLSIEDPLAPGNDVSRSSFNFARVRDAFQAAHAALETVAHPVFSRPFAQTSPGLSLLGRIIRIPDALVDSRIYAFENVEAIMAYEAYANLEADCASPDMASPDPYDEAQQVPAEPALLYWKACLEQNGFSEAVAQPAMPTASFPGESQKVPSEYEQLSTEDDDSSRANSPSSEVMEQRL</sequence>
<evidence type="ECO:0000313" key="11">
    <source>
        <dbReference type="Proteomes" id="UP000192247"/>
    </source>
</evidence>
<gene>
    <name evidence="10" type="ORF">BIW11_09061</name>
</gene>
<dbReference type="GO" id="GO:1990817">
    <property type="term" value="F:poly(A) RNA polymerase activity"/>
    <property type="evidence" value="ECO:0007669"/>
    <property type="project" value="UniProtKB-EC"/>
</dbReference>
<evidence type="ECO:0000259" key="8">
    <source>
        <dbReference type="Pfam" id="PF03828"/>
    </source>
</evidence>
<keyword evidence="6" id="KW-0460">Magnesium</keyword>
<comment type="cofactor">
    <cofactor evidence="1">
        <name>Mn(2+)</name>
        <dbReference type="ChEBI" id="CHEBI:29035"/>
    </cofactor>
</comment>
<dbReference type="PANTHER" id="PTHR23092">
    <property type="entry name" value="POLY(A) RNA POLYMERASE"/>
    <property type="match status" value="1"/>
</dbReference>
<dbReference type="Gene3D" id="1.10.1410.10">
    <property type="match status" value="1"/>
</dbReference>
<protein>
    <recommendedName>
        <fullName evidence="3">polynucleotide adenylyltransferase</fullName>
        <ecNumber evidence="3">2.7.7.19</ecNumber>
    </recommendedName>
</protein>
<dbReference type="SUPFAM" id="SSF81301">
    <property type="entry name" value="Nucleotidyltransferase"/>
    <property type="match status" value="1"/>
</dbReference>
<dbReference type="GO" id="GO:0031499">
    <property type="term" value="C:TRAMP complex"/>
    <property type="evidence" value="ECO:0007669"/>
    <property type="project" value="TreeGrafter"/>
</dbReference>
<reference evidence="10 11" key="1">
    <citation type="journal article" date="2017" name="Gigascience">
        <title>Draft genome of the honey bee ectoparasitic mite, Tropilaelaps mercedesae, is shaped by the parasitic life history.</title>
        <authorList>
            <person name="Dong X."/>
            <person name="Armstrong S.D."/>
            <person name="Xia D."/>
            <person name="Makepeace B.L."/>
            <person name="Darby A.C."/>
            <person name="Kadowaki T."/>
        </authorList>
    </citation>
    <scope>NUCLEOTIDE SEQUENCE [LARGE SCALE GENOMIC DNA]</scope>
    <source>
        <strain evidence="10">Wuxi-XJTLU</strain>
    </source>
</reference>
<dbReference type="SUPFAM" id="SSF81631">
    <property type="entry name" value="PAP/OAS1 substrate-binding domain"/>
    <property type="match status" value="1"/>
</dbReference>
<dbReference type="GO" id="GO:0043634">
    <property type="term" value="P:polyadenylation-dependent ncRNA catabolic process"/>
    <property type="evidence" value="ECO:0007669"/>
    <property type="project" value="TreeGrafter"/>
</dbReference>
<name>A0A1V9XLP3_9ACAR</name>
<evidence type="ECO:0000256" key="1">
    <source>
        <dbReference type="ARBA" id="ARBA00001936"/>
    </source>
</evidence>
<dbReference type="InParanoid" id="A0A1V9XLP3"/>
<feature type="domain" description="PAP-associated" evidence="8">
    <location>
        <begin position="376"/>
        <end position="444"/>
    </location>
</feature>
<dbReference type="CDD" id="cd05402">
    <property type="entry name" value="NT_PAP_TUTase"/>
    <property type="match status" value="1"/>
</dbReference>
<evidence type="ECO:0000256" key="7">
    <source>
        <dbReference type="SAM" id="MobiDB-lite"/>
    </source>
</evidence>
<evidence type="ECO:0000313" key="10">
    <source>
        <dbReference type="EMBL" id="OQR74450.1"/>
    </source>
</evidence>
<keyword evidence="4" id="KW-0808">Transferase</keyword>
<feature type="compositionally biased region" description="Polar residues" evidence="7">
    <location>
        <begin position="598"/>
        <end position="611"/>
    </location>
</feature>
<dbReference type="FunCoup" id="A0A1V9XLP3">
    <property type="interactions" value="506"/>
</dbReference>
<comment type="caution">
    <text evidence="10">The sequence shown here is derived from an EMBL/GenBank/DDBJ whole genome shotgun (WGS) entry which is preliminary data.</text>
</comment>
<dbReference type="GO" id="GO:0031123">
    <property type="term" value="P:RNA 3'-end processing"/>
    <property type="evidence" value="ECO:0007669"/>
    <property type="project" value="TreeGrafter"/>
</dbReference>
<dbReference type="EC" id="2.7.7.19" evidence="3"/>
<dbReference type="AlphaFoldDB" id="A0A1V9XLP3"/>
<proteinExistence type="inferred from homology"/>
<dbReference type="FunFam" id="3.30.460.10:FF:000006">
    <property type="entry name" value="non-canonical poly(A) RNA polymerase PAPD5"/>
    <property type="match status" value="1"/>
</dbReference>